<dbReference type="Proteomes" id="UP000253594">
    <property type="component" value="Unassembled WGS sequence"/>
</dbReference>
<feature type="non-terminal residue" evidence="1">
    <location>
        <position position="1"/>
    </location>
</feature>
<evidence type="ECO:0000313" key="1">
    <source>
        <dbReference type="EMBL" id="RCI64461.1"/>
    </source>
</evidence>
<name>A0A367LTH8_PSEAI</name>
<organism evidence="1 2">
    <name type="scientific">Pseudomonas aeruginosa</name>
    <dbReference type="NCBI Taxonomy" id="287"/>
    <lineage>
        <taxon>Bacteria</taxon>
        <taxon>Pseudomonadati</taxon>
        <taxon>Pseudomonadota</taxon>
        <taxon>Gammaproteobacteria</taxon>
        <taxon>Pseudomonadales</taxon>
        <taxon>Pseudomonadaceae</taxon>
        <taxon>Pseudomonas</taxon>
    </lineage>
</organism>
<comment type="caution">
    <text evidence="1">The sequence shown here is derived from an EMBL/GenBank/DDBJ whole genome shotgun (WGS) entry which is preliminary data.</text>
</comment>
<dbReference type="AlphaFoldDB" id="A0A367LTH8"/>
<reference evidence="1 2" key="1">
    <citation type="submission" date="2018-07" db="EMBL/GenBank/DDBJ databases">
        <title>Mechanisms of high-level aminoglycoside resistance among Gram-negative pathogens in Brazil.</title>
        <authorList>
            <person name="Ballaben A.S."/>
            <person name="Darini A.L.C."/>
            <person name="Doi Y."/>
        </authorList>
    </citation>
    <scope>NUCLEOTIDE SEQUENCE [LARGE SCALE GENOMIC DNA]</scope>
    <source>
        <strain evidence="1 2">B2-305</strain>
    </source>
</reference>
<evidence type="ECO:0008006" key="3">
    <source>
        <dbReference type="Google" id="ProtNLM"/>
    </source>
</evidence>
<dbReference type="Pfam" id="PF00873">
    <property type="entry name" value="ACR_tran"/>
    <property type="match status" value="1"/>
</dbReference>
<evidence type="ECO:0000313" key="2">
    <source>
        <dbReference type="Proteomes" id="UP000253594"/>
    </source>
</evidence>
<accession>A0A367LTH8</accession>
<gene>
    <name evidence="1" type="ORF">DT376_44880</name>
</gene>
<proteinExistence type="predicted"/>
<sequence>QAAALEVPGSVYEFSQPIQLRFNELISGVRSDVAVKVFGDDMQVLNDTAEKISKVLQGIDGASEVKVEQTTGLPVLTVDIDRD</sequence>
<dbReference type="GO" id="GO:0016020">
    <property type="term" value="C:membrane"/>
    <property type="evidence" value="ECO:0007669"/>
    <property type="project" value="InterPro"/>
</dbReference>
<dbReference type="GO" id="GO:0022857">
    <property type="term" value="F:transmembrane transporter activity"/>
    <property type="evidence" value="ECO:0007669"/>
    <property type="project" value="InterPro"/>
</dbReference>
<protein>
    <recommendedName>
        <fullName evidence="3">Efflux RND transporter permease subunit</fullName>
    </recommendedName>
</protein>
<feature type="non-terminal residue" evidence="1">
    <location>
        <position position="83"/>
    </location>
</feature>
<dbReference type="EMBL" id="QORE01004074">
    <property type="protein sequence ID" value="RCI64461.1"/>
    <property type="molecule type" value="Genomic_DNA"/>
</dbReference>
<dbReference type="InterPro" id="IPR001036">
    <property type="entry name" value="Acrflvin-R"/>
</dbReference>